<keyword evidence="5" id="KW-1185">Reference proteome</keyword>
<dbReference type="InterPro" id="IPR043128">
    <property type="entry name" value="Rev_trsase/Diguanyl_cyclase"/>
</dbReference>
<comment type="caution">
    <text evidence="2">The sequence shown here is derived from an EMBL/GenBank/DDBJ whole genome shotgun (WGS) entry which is preliminary data.</text>
</comment>
<dbReference type="Gene3D" id="3.30.70.270">
    <property type="match status" value="1"/>
</dbReference>
<dbReference type="Proteomes" id="UP000663829">
    <property type="component" value="Unassembled WGS sequence"/>
</dbReference>
<evidence type="ECO:0000313" key="5">
    <source>
        <dbReference type="Proteomes" id="UP000663829"/>
    </source>
</evidence>
<evidence type="ECO:0000313" key="2">
    <source>
        <dbReference type="EMBL" id="CAF1311354.1"/>
    </source>
</evidence>
<evidence type="ECO:0000313" key="4">
    <source>
        <dbReference type="EMBL" id="CAF4149190.1"/>
    </source>
</evidence>
<name>A0A815E800_9BILA</name>
<dbReference type="SUPFAM" id="SSF56672">
    <property type="entry name" value="DNA/RNA polymerases"/>
    <property type="match status" value="1"/>
</dbReference>
<dbReference type="InterPro" id="IPR051320">
    <property type="entry name" value="Viral_Replic_Matur_Polypro"/>
</dbReference>
<sequence>MSSTKRVFKHVKAIQDFACPRTIKGVRSFLGMVSYYRKFIKNFASIAAPLHQLTGGTKSSKEQPRRTSHDTSTIVWRPEHQEAFETLKEKLINPPVLAFPTTNGTFKLNLYTGRVHLAILT</sequence>
<accession>A0A815E800</accession>
<organism evidence="2 5">
    <name type="scientific">Didymodactylos carnosus</name>
    <dbReference type="NCBI Taxonomy" id="1234261"/>
    <lineage>
        <taxon>Eukaryota</taxon>
        <taxon>Metazoa</taxon>
        <taxon>Spiralia</taxon>
        <taxon>Gnathifera</taxon>
        <taxon>Rotifera</taxon>
        <taxon>Eurotatoria</taxon>
        <taxon>Bdelloidea</taxon>
        <taxon>Philodinida</taxon>
        <taxon>Philodinidae</taxon>
        <taxon>Didymodactylos</taxon>
    </lineage>
</organism>
<dbReference type="OrthoDB" id="115435at2759"/>
<dbReference type="Proteomes" id="UP000681722">
    <property type="component" value="Unassembled WGS sequence"/>
</dbReference>
<dbReference type="PANTHER" id="PTHR33064:SF37">
    <property type="entry name" value="RIBONUCLEASE H"/>
    <property type="match status" value="1"/>
</dbReference>
<dbReference type="EMBL" id="CAJOBA010001524">
    <property type="protein sequence ID" value="CAF3600766.1"/>
    <property type="molecule type" value="Genomic_DNA"/>
</dbReference>
<dbReference type="Proteomes" id="UP000682733">
    <property type="component" value="Unassembled WGS sequence"/>
</dbReference>
<dbReference type="Proteomes" id="UP000677228">
    <property type="component" value="Unassembled WGS sequence"/>
</dbReference>
<dbReference type="EMBL" id="CAJNOQ010012952">
    <property type="protein sequence ID" value="CAF1311354.1"/>
    <property type="molecule type" value="Genomic_DNA"/>
</dbReference>
<dbReference type="AlphaFoldDB" id="A0A815E800"/>
<evidence type="ECO:0000313" key="3">
    <source>
        <dbReference type="EMBL" id="CAF3600766.1"/>
    </source>
</evidence>
<evidence type="ECO:0000313" key="1">
    <source>
        <dbReference type="EMBL" id="CAF0816661.1"/>
    </source>
</evidence>
<dbReference type="PANTHER" id="PTHR33064">
    <property type="entry name" value="POL PROTEIN"/>
    <property type="match status" value="1"/>
</dbReference>
<evidence type="ECO:0008006" key="6">
    <source>
        <dbReference type="Google" id="ProtNLM"/>
    </source>
</evidence>
<reference evidence="2" key="1">
    <citation type="submission" date="2021-02" db="EMBL/GenBank/DDBJ databases">
        <authorList>
            <person name="Nowell W R."/>
        </authorList>
    </citation>
    <scope>NUCLEOTIDE SEQUENCE</scope>
</reference>
<dbReference type="InterPro" id="IPR043502">
    <property type="entry name" value="DNA/RNA_pol_sf"/>
</dbReference>
<dbReference type="EMBL" id="CAJNOK010001524">
    <property type="protein sequence ID" value="CAF0816661.1"/>
    <property type="molecule type" value="Genomic_DNA"/>
</dbReference>
<gene>
    <name evidence="2" type="ORF">GPM918_LOCUS29009</name>
    <name evidence="1" type="ORF">OVA965_LOCUS5430</name>
    <name evidence="4" type="ORF">SRO942_LOCUS29555</name>
    <name evidence="3" type="ORF">TMI583_LOCUS5428</name>
</gene>
<dbReference type="FunFam" id="3.30.70.270:FF:000026">
    <property type="entry name" value="Transposon Ty3-G Gag-Pol polyprotein"/>
    <property type="match status" value="1"/>
</dbReference>
<dbReference type="EMBL" id="CAJOBC010042670">
    <property type="protein sequence ID" value="CAF4149190.1"/>
    <property type="molecule type" value="Genomic_DNA"/>
</dbReference>
<proteinExistence type="predicted"/>
<protein>
    <recommendedName>
        <fullName evidence="6">Reverse transcriptase/retrotransposon-derived protein RNase H-like domain-containing protein</fullName>
    </recommendedName>
</protein>